<evidence type="ECO:0000256" key="5">
    <source>
        <dbReference type="ARBA" id="ARBA00022889"/>
    </source>
</evidence>
<feature type="compositionally biased region" description="Basic and acidic residues" evidence="8">
    <location>
        <begin position="935"/>
        <end position="944"/>
    </location>
</feature>
<sequence length="969" mass="97398">MTRPPRRRWQYEELEPRILYAADTAALASLGDIGSTFVVSTTADSGTGSLRDAITQANLHPGADTIRFDLPAPLVDGAHTITPRSALPILTDTVWLDASREPDALALSRPVVELVGTDAGGSASALVLADGSDGSLVRGLVISQFGGAAIQVRAGADGVTLAGLRIGTDVTGQSAPGNGSNAIEISAAQALVGGPTAADRNLLSGNNAGVQVTGPAAVGARIEGNYIGTDALGQSALGNRTVGVYLDAPSATVVHNLVSGNGYEGVYLLAGASGSTVQGNLIGTDVSGTRAVGNGAFGIYVENTRDVLIGGTTAGTGNLIAWQKAGAGISIVGTAGGVSVLGNAVHDNAGLGIDLGAEGVSGNREADTDGGPNNLLNYPVLGSATSAAGVTRLVGDVTGAAGTTLRIEFFASDQADPLGFGEGAVFLGSTRVTVGANGLAPIDATLAGVLLQTGQVVSATATVQSATTAARPWGDSSEFGNAVPVQVVPSAPVVDAAQTLHVLENSPAGTVVGTLRATDADPGTTLSGWTLAGSPALAVDAATGTIRVVDPATLDHEQRASVVLTATVRDGVLSSAPQTLTVFIDNVNEPPALTLAPWKIQSDQPLTLGPAVLNAQDPDGSTTSLRVEVGTVTGGRFEAVNAPGTALAQFSLDALQSGQIRFVATAADQAPTVQLRVSDGSTFSAWTTVGVEWSPAPAPGPAPAPAPATVQMPPLEPTPLLTVSRPTVRDAEEMQRQSMDLPALSGDRLPLSREVRAVTAEQWLAQVQADSSADIAALSAHSRTAYAGSSAAAHATDPVPPPDLLALVLPDTALAALQAGYALPNVLSHGVELPALAGDGLGQLRTDLQDAAGQLQSAIDPIEASGLALTAGLVWWTVRLGGVAGSLLVSVPTWQFFDPLPVLTRAPLPVRIRPGDAGAAGQDPQNEEASAAEVLGRDSPHAPSEDGDQDDGIDTTTGKPGTPGQGAAR</sequence>
<dbReference type="Pfam" id="PF16184">
    <property type="entry name" value="Cadherin_3"/>
    <property type="match status" value="1"/>
</dbReference>
<dbReference type="GO" id="GO:0005911">
    <property type="term" value="C:cell-cell junction"/>
    <property type="evidence" value="ECO:0007669"/>
    <property type="project" value="TreeGrafter"/>
</dbReference>
<organism evidence="10 11">
    <name type="scientific">Sphaerotilus montanus</name>
    <dbReference type="NCBI Taxonomy" id="522889"/>
    <lineage>
        <taxon>Bacteria</taxon>
        <taxon>Pseudomonadati</taxon>
        <taxon>Pseudomonadota</taxon>
        <taxon>Betaproteobacteria</taxon>
        <taxon>Burkholderiales</taxon>
        <taxon>Sphaerotilaceae</taxon>
        <taxon>Sphaerotilus</taxon>
    </lineage>
</organism>
<comment type="subcellular location">
    <subcellularLocation>
        <location evidence="1">Membrane</location>
    </subcellularLocation>
</comment>
<dbReference type="SUPFAM" id="SSF51126">
    <property type="entry name" value="Pectin lyase-like"/>
    <property type="match status" value="1"/>
</dbReference>
<dbReference type="GO" id="GO:0005509">
    <property type="term" value="F:calcium ion binding"/>
    <property type="evidence" value="ECO:0007669"/>
    <property type="project" value="InterPro"/>
</dbReference>
<dbReference type="PANTHER" id="PTHR24025">
    <property type="entry name" value="DESMOGLEIN FAMILY MEMBER"/>
    <property type="match status" value="1"/>
</dbReference>
<name>A0A7Y9QZC5_9BURK</name>
<keyword evidence="2" id="KW-0812">Transmembrane</keyword>
<evidence type="ECO:0000256" key="3">
    <source>
        <dbReference type="ARBA" id="ARBA00022737"/>
    </source>
</evidence>
<dbReference type="EMBL" id="JACCFH010000001">
    <property type="protein sequence ID" value="NYG34038.1"/>
    <property type="molecule type" value="Genomic_DNA"/>
</dbReference>
<dbReference type="SMART" id="SM00710">
    <property type="entry name" value="PbH1"/>
    <property type="match status" value="4"/>
</dbReference>
<dbReference type="GO" id="GO:0016020">
    <property type="term" value="C:membrane"/>
    <property type="evidence" value="ECO:0007669"/>
    <property type="project" value="UniProtKB-SubCell"/>
</dbReference>
<dbReference type="PROSITE" id="PS50268">
    <property type="entry name" value="CADHERIN_2"/>
    <property type="match status" value="1"/>
</dbReference>
<keyword evidence="7" id="KW-0472">Membrane</keyword>
<evidence type="ECO:0000256" key="1">
    <source>
        <dbReference type="ARBA" id="ARBA00004370"/>
    </source>
</evidence>
<dbReference type="CDD" id="cd11304">
    <property type="entry name" value="Cadherin_repeat"/>
    <property type="match status" value="1"/>
</dbReference>
<proteinExistence type="predicted"/>
<accession>A0A7Y9QZC5</accession>
<feature type="region of interest" description="Disordered" evidence="8">
    <location>
        <begin position="914"/>
        <end position="969"/>
    </location>
</feature>
<dbReference type="InterPro" id="IPR012334">
    <property type="entry name" value="Pectin_lyas_fold"/>
</dbReference>
<keyword evidence="4" id="KW-0106">Calcium</keyword>
<dbReference type="SMART" id="SM00112">
    <property type="entry name" value="CA"/>
    <property type="match status" value="1"/>
</dbReference>
<gene>
    <name evidence="10" type="ORF">BDD16_003024</name>
</gene>
<dbReference type="Gene3D" id="2.160.20.10">
    <property type="entry name" value="Single-stranded right-handed beta-helix, Pectin lyase-like"/>
    <property type="match status" value="1"/>
</dbReference>
<evidence type="ECO:0000256" key="2">
    <source>
        <dbReference type="ARBA" id="ARBA00022692"/>
    </source>
</evidence>
<keyword evidence="6" id="KW-1133">Transmembrane helix</keyword>
<dbReference type="PANTHER" id="PTHR24025:SF23">
    <property type="entry name" value="NEURAL-CADHERIN"/>
    <property type="match status" value="1"/>
</dbReference>
<dbReference type="Proteomes" id="UP000518288">
    <property type="component" value="Unassembled WGS sequence"/>
</dbReference>
<keyword evidence="5" id="KW-0130">Cell adhesion</keyword>
<dbReference type="AlphaFoldDB" id="A0A7Y9QZC5"/>
<dbReference type="InterPro" id="IPR006626">
    <property type="entry name" value="PbH1"/>
</dbReference>
<feature type="domain" description="Cadherin" evidence="9">
    <location>
        <begin position="494"/>
        <end position="593"/>
    </location>
</feature>
<dbReference type="Gene3D" id="2.60.40.60">
    <property type="entry name" value="Cadherins"/>
    <property type="match status" value="1"/>
</dbReference>
<evidence type="ECO:0000256" key="7">
    <source>
        <dbReference type="ARBA" id="ARBA00023136"/>
    </source>
</evidence>
<dbReference type="GO" id="GO:0007156">
    <property type="term" value="P:homophilic cell adhesion via plasma membrane adhesion molecules"/>
    <property type="evidence" value="ECO:0007669"/>
    <property type="project" value="InterPro"/>
</dbReference>
<dbReference type="SUPFAM" id="SSF49313">
    <property type="entry name" value="Cadherin-like"/>
    <property type="match status" value="1"/>
</dbReference>
<reference evidence="10 11" key="1">
    <citation type="submission" date="2020-07" db="EMBL/GenBank/DDBJ databases">
        <title>Genomic Encyclopedia of Archaeal and Bacterial Type Strains, Phase II (KMG-II): from individual species to whole genera.</title>
        <authorList>
            <person name="Goeker M."/>
        </authorList>
    </citation>
    <scope>NUCLEOTIDE SEQUENCE [LARGE SCALE GENOMIC DNA]</scope>
    <source>
        <strain evidence="10 11">DSM 21226</strain>
    </source>
</reference>
<evidence type="ECO:0000256" key="4">
    <source>
        <dbReference type="ARBA" id="ARBA00022837"/>
    </source>
</evidence>
<comment type="caution">
    <text evidence="10">The sequence shown here is derived from an EMBL/GenBank/DDBJ whole genome shotgun (WGS) entry which is preliminary data.</text>
</comment>
<dbReference type="InterPro" id="IPR011050">
    <property type="entry name" value="Pectin_lyase_fold/virulence"/>
</dbReference>
<dbReference type="InterPro" id="IPR002126">
    <property type="entry name" value="Cadherin-like_dom"/>
</dbReference>
<evidence type="ECO:0000256" key="8">
    <source>
        <dbReference type="SAM" id="MobiDB-lite"/>
    </source>
</evidence>
<evidence type="ECO:0000256" key="6">
    <source>
        <dbReference type="ARBA" id="ARBA00022989"/>
    </source>
</evidence>
<evidence type="ECO:0000259" key="9">
    <source>
        <dbReference type="PROSITE" id="PS50268"/>
    </source>
</evidence>
<keyword evidence="3" id="KW-0677">Repeat</keyword>
<evidence type="ECO:0000313" key="11">
    <source>
        <dbReference type="Proteomes" id="UP000518288"/>
    </source>
</evidence>
<dbReference type="Pfam" id="PF00028">
    <property type="entry name" value="Cadherin"/>
    <property type="match status" value="1"/>
</dbReference>
<evidence type="ECO:0000313" key="10">
    <source>
        <dbReference type="EMBL" id="NYG34038.1"/>
    </source>
</evidence>
<keyword evidence="11" id="KW-1185">Reference proteome</keyword>
<dbReference type="RefSeq" id="WP_179634731.1">
    <property type="nucleotide sequence ID" value="NZ_JACCFH010000001.1"/>
</dbReference>
<protein>
    <recommendedName>
        <fullName evidence="9">Cadherin domain-containing protein</fullName>
    </recommendedName>
</protein>
<dbReference type="InterPro" id="IPR050971">
    <property type="entry name" value="Cadherin-domain_protein"/>
</dbReference>
<dbReference type="InterPro" id="IPR015919">
    <property type="entry name" value="Cadherin-like_sf"/>
</dbReference>